<keyword evidence="3" id="KW-0904">Protein phosphatase</keyword>
<feature type="active site" description="Nucleophile" evidence="4">
    <location>
        <position position="9"/>
    </location>
</feature>
<dbReference type="GO" id="GO:0004725">
    <property type="term" value="F:protein tyrosine phosphatase activity"/>
    <property type="evidence" value="ECO:0007669"/>
    <property type="project" value="InterPro"/>
</dbReference>
<keyword evidence="2" id="KW-0378">Hydrolase</keyword>
<dbReference type="PANTHER" id="PTHR47439">
    <property type="entry name" value="LOW MOLECULAR WEIGHT PHOSPHOTYROSINE PROTEIN PHOSPHATASE-RELATED"/>
    <property type="match status" value="1"/>
</dbReference>
<dbReference type="Gene3D" id="3.40.50.2300">
    <property type="match status" value="1"/>
</dbReference>
<dbReference type="PANTHER" id="PTHR47439:SF1">
    <property type="entry name" value="ACID PHOSPHATASE"/>
    <property type="match status" value="1"/>
</dbReference>
<dbReference type="InterPro" id="IPR052995">
    <property type="entry name" value="LMW-PTP"/>
</dbReference>
<dbReference type="FunFam" id="3.40.50.2300:FF:000113">
    <property type="entry name" value="Low molecular weight protein-tyrosine-phosphatase"/>
    <property type="match status" value="1"/>
</dbReference>
<feature type="domain" description="Phosphotyrosine protein phosphatase I" evidence="5">
    <location>
        <begin position="3"/>
        <end position="152"/>
    </location>
</feature>
<organism evidence="6 7">
    <name type="scientific">Rhodoferax ferrireducens</name>
    <dbReference type="NCBI Taxonomy" id="192843"/>
    <lineage>
        <taxon>Bacteria</taxon>
        <taxon>Pseudomonadati</taxon>
        <taxon>Pseudomonadota</taxon>
        <taxon>Betaproteobacteria</taxon>
        <taxon>Burkholderiales</taxon>
        <taxon>Comamonadaceae</taxon>
        <taxon>Rhodoferax</taxon>
    </lineage>
</organism>
<dbReference type="PRINTS" id="PR00719">
    <property type="entry name" value="LMWPTPASE"/>
</dbReference>
<name>A0A1W9L0B9_9BURK</name>
<evidence type="ECO:0000256" key="4">
    <source>
        <dbReference type="PIRSR" id="PIRSR617867-1"/>
    </source>
</evidence>
<reference evidence="6 7" key="1">
    <citation type="submission" date="2017-01" db="EMBL/GenBank/DDBJ databases">
        <title>Novel large sulfur bacteria in the metagenomes of groundwater-fed chemosynthetic microbial mats in the Lake Huron basin.</title>
        <authorList>
            <person name="Sharrar A.M."/>
            <person name="Flood B.E."/>
            <person name="Bailey J.V."/>
            <person name="Jones D.S."/>
            <person name="Biddanda B."/>
            <person name="Ruberg S.A."/>
            <person name="Marcus D.N."/>
            <person name="Dick G.J."/>
        </authorList>
    </citation>
    <scope>NUCLEOTIDE SEQUENCE [LARGE SCALE GENOMIC DNA]</scope>
    <source>
        <strain evidence="6">A7</strain>
    </source>
</reference>
<evidence type="ECO:0000256" key="3">
    <source>
        <dbReference type="ARBA" id="ARBA00022912"/>
    </source>
</evidence>
<dbReference type="SUPFAM" id="SSF52788">
    <property type="entry name" value="Phosphotyrosine protein phosphatases I"/>
    <property type="match status" value="1"/>
</dbReference>
<dbReference type="EMBL" id="MTEI01000001">
    <property type="protein sequence ID" value="OQW90068.1"/>
    <property type="molecule type" value="Genomic_DNA"/>
</dbReference>
<sequence length="157" mass="17809">MRYAILFVCMGNICRSPTADGVFRQKLIDHNLSHAVRVDSAGTHNYHPGSPPDARSQAAAERRGYDLSALRARQIVEADYAAFDLILAMDWDNLALLQDDCPPEHQHKLRRLTEFCQYHDNPVVPDPYYGGERGFEQVLDLVEDACDGLISHVRRQM</sequence>
<feature type="active site" description="Proton donor" evidence="4">
    <location>
        <position position="126"/>
    </location>
</feature>
<evidence type="ECO:0000256" key="2">
    <source>
        <dbReference type="ARBA" id="ARBA00022801"/>
    </source>
</evidence>
<evidence type="ECO:0000256" key="1">
    <source>
        <dbReference type="ARBA" id="ARBA00011063"/>
    </source>
</evidence>
<dbReference type="CDD" id="cd16343">
    <property type="entry name" value="LMWPTP"/>
    <property type="match status" value="1"/>
</dbReference>
<comment type="caution">
    <text evidence="6">The sequence shown here is derived from an EMBL/GenBank/DDBJ whole genome shotgun (WGS) entry which is preliminary data.</text>
</comment>
<dbReference type="Pfam" id="PF01451">
    <property type="entry name" value="LMWPc"/>
    <property type="match status" value="1"/>
</dbReference>
<dbReference type="Proteomes" id="UP000192505">
    <property type="component" value="Unassembled WGS sequence"/>
</dbReference>
<dbReference type="InterPro" id="IPR023485">
    <property type="entry name" value="Ptyr_pPase"/>
</dbReference>
<evidence type="ECO:0000313" key="7">
    <source>
        <dbReference type="Proteomes" id="UP000192505"/>
    </source>
</evidence>
<accession>A0A1W9L0B9</accession>
<dbReference type="AlphaFoldDB" id="A0A1W9L0B9"/>
<evidence type="ECO:0000259" key="5">
    <source>
        <dbReference type="SMART" id="SM00226"/>
    </source>
</evidence>
<evidence type="ECO:0000313" key="6">
    <source>
        <dbReference type="EMBL" id="OQW90068.1"/>
    </source>
</evidence>
<dbReference type="InterPro" id="IPR017867">
    <property type="entry name" value="Tyr_phospatase_low_mol_wt"/>
</dbReference>
<feature type="active site" evidence="4">
    <location>
        <position position="15"/>
    </location>
</feature>
<dbReference type="InterPro" id="IPR036196">
    <property type="entry name" value="Ptyr_pPase_sf"/>
</dbReference>
<dbReference type="SMART" id="SM00226">
    <property type="entry name" value="LMWPc"/>
    <property type="match status" value="1"/>
</dbReference>
<comment type="similarity">
    <text evidence="1">Belongs to the low molecular weight phosphotyrosine protein phosphatase family.</text>
</comment>
<gene>
    <name evidence="6" type="ORF">BWK72_02280</name>
</gene>
<protein>
    <submittedName>
        <fullName evidence="6">Phosphotyrosine protein phosphatase</fullName>
    </submittedName>
</protein>
<proteinExistence type="inferred from homology"/>